<dbReference type="GO" id="GO:0003677">
    <property type="term" value="F:DNA binding"/>
    <property type="evidence" value="ECO:0007669"/>
    <property type="project" value="UniProtKB-KW"/>
</dbReference>
<accession>M9QTQ4</accession>
<comment type="similarity">
    <text evidence="7">Belongs to the AP2/ERF transcription factor family. AP2 subfamily.</text>
</comment>
<sequence>MEKSNSHLSSTKSRIKKNTRKRNVEGNTISCGKRSSVYRGVTRHRWTGRYEAHLWDKNSWNLMQNKKGRQGLFGAYDEEETAAHAYDLAAIKYWGPDTVLNFPASSYLKDFEEMQSMPKEEYLATLRRRSNGFSRGVSKYRGVARHHHNGRWEARIGRIHGNKYLYLGTFSTQEEAAQAYDIAALEYRGPHAVTNFNISCYTNLPPTFPTIHPKEFSNTNSTPSLLNSPHENLSDNIDIQLPQQDFTEFLCSDLKFDSPQQTNLEETNFLHDLFDCVGFEENIEHLFEEIDSDNGNVGNIDVDVGNVLVEENGSYSTLNSASSTYPSPVSICS</sequence>
<feature type="domain" description="AP2/ERF" evidence="9">
    <location>
        <begin position="37"/>
        <end position="103"/>
    </location>
</feature>
<gene>
    <name evidence="10" type="primary">AP2-5</name>
</gene>
<evidence type="ECO:0000256" key="2">
    <source>
        <dbReference type="ARBA" id="ARBA00022737"/>
    </source>
</evidence>
<evidence type="ECO:0000256" key="4">
    <source>
        <dbReference type="ARBA" id="ARBA00023125"/>
    </source>
</evidence>
<evidence type="ECO:0000256" key="5">
    <source>
        <dbReference type="ARBA" id="ARBA00023163"/>
    </source>
</evidence>
<reference evidence="10" key="1">
    <citation type="submission" date="2013-03" db="EMBL/GenBank/DDBJ databases">
        <title>Catalog of Erycina pusilla miRNA and categorization of reproductive phase-related miRNAs and their target gene families.</title>
        <authorList>
            <person name="Lin C.-S."/>
            <person name="Chan M.-T."/>
            <person name="Shih M.-C."/>
        </authorList>
    </citation>
    <scope>NUCLEOTIDE SEQUENCE</scope>
</reference>
<dbReference type="GO" id="GO:0009909">
    <property type="term" value="P:regulation of flower development"/>
    <property type="evidence" value="ECO:0007669"/>
    <property type="project" value="UniProtKB-ARBA"/>
</dbReference>
<evidence type="ECO:0000256" key="8">
    <source>
        <dbReference type="SAM" id="MobiDB-lite"/>
    </source>
</evidence>
<dbReference type="InterPro" id="IPR001471">
    <property type="entry name" value="AP2/ERF_dom"/>
</dbReference>
<dbReference type="Pfam" id="PF00847">
    <property type="entry name" value="AP2"/>
    <property type="match status" value="2"/>
</dbReference>
<dbReference type="FunFam" id="3.30.730.10:FF:000002">
    <property type="entry name" value="AP2-like ethylene-responsive transcription factor"/>
    <property type="match status" value="1"/>
</dbReference>
<dbReference type="PRINTS" id="PR00367">
    <property type="entry name" value="ETHRSPELEMNT"/>
</dbReference>
<dbReference type="PANTHER" id="PTHR32467">
    <property type="entry name" value="AP2-LIKE ETHYLENE-RESPONSIVE TRANSCRIPTION FACTOR"/>
    <property type="match status" value="1"/>
</dbReference>
<dbReference type="InterPro" id="IPR016177">
    <property type="entry name" value="DNA-bd_dom_sf"/>
</dbReference>
<dbReference type="EMBL" id="KC836900">
    <property type="protein sequence ID" value="AGI62041.1"/>
    <property type="molecule type" value="mRNA"/>
</dbReference>
<dbReference type="SMART" id="SM00380">
    <property type="entry name" value="AP2"/>
    <property type="match status" value="2"/>
</dbReference>
<name>M9QTQ4_9ASPA</name>
<dbReference type="AlphaFoldDB" id="M9QTQ4"/>
<protein>
    <submittedName>
        <fullName evidence="10">AP2-5</fullName>
    </submittedName>
</protein>
<feature type="domain" description="AP2/ERF" evidence="9">
    <location>
        <begin position="139"/>
        <end position="197"/>
    </location>
</feature>
<keyword evidence="4" id="KW-0238">DNA-binding</keyword>
<dbReference type="GO" id="GO:0003700">
    <property type="term" value="F:DNA-binding transcription factor activity"/>
    <property type="evidence" value="ECO:0007669"/>
    <property type="project" value="InterPro"/>
</dbReference>
<evidence type="ECO:0000313" key="10">
    <source>
        <dbReference type="EMBL" id="AGI62041.1"/>
    </source>
</evidence>
<evidence type="ECO:0000256" key="7">
    <source>
        <dbReference type="ARBA" id="ARBA00037973"/>
    </source>
</evidence>
<evidence type="ECO:0000256" key="3">
    <source>
        <dbReference type="ARBA" id="ARBA00023015"/>
    </source>
</evidence>
<dbReference type="PANTHER" id="PTHR32467:SF97">
    <property type="entry name" value="ETHYLENE-RESPONSIVE TRANSCRIPTION FACTOR WRI1"/>
    <property type="match status" value="1"/>
</dbReference>
<dbReference type="PROSITE" id="PS51032">
    <property type="entry name" value="AP2_ERF"/>
    <property type="match status" value="2"/>
</dbReference>
<comment type="subcellular location">
    <subcellularLocation>
        <location evidence="1">Nucleus</location>
    </subcellularLocation>
</comment>
<dbReference type="CDD" id="cd00018">
    <property type="entry name" value="AP2"/>
    <property type="match status" value="2"/>
</dbReference>
<dbReference type="InterPro" id="IPR036955">
    <property type="entry name" value="AP2/ERF_dom_sf"/>
</dbReference>
<feature type="compositionally biased region" description="Polar residues" evidence="8">
    <location>
        <begin position="1"/>
        <end position="12"/>
    </location>
</feature>
<organism evidence="10">
    <name type="scientific">Erycina pusilla</name>
    <dbReference type="NCBI Taxonomy" id="154679"/>
    <lineage>
        <taxon>Eukaryota</taxon>
        <taxon>Viridiplantae</taxon>
        <taxon>Streptophyta</taxon>
        <taxon>Embryophyta</taxon>
        <taxon>Tracheophyta</taxon>
        <taxon>Spermatophyta</taxon>
        <taxon>Magnoliopsida</taxon>
        <taxon>Liliopsida</taxon>
        <taxon>Asparagales</taxon>
        <taxon>Orchidaceae</taxon>
        <taxon>Epidendroideae</taxon>
        <taxon>Cymbidieae</taxon>
        <taxon>Oncidiinae</taxon>
        <taxon>Erycina</taxon>
    </lineage>
</organism>
<keyword evidence="5" id="KW-0804">Transcription</keyword>
<dbReference type="SUPFAM" id="SSF54171">
    <property type="entry name" value="DNA-binding domain"/>
    <property type="match status" value="2"/>
</dbReference>
<evidence type="ECO:0000259" key="9">
    <source>
        <dbReference type="PROSITE" id="PS51032"/>
    </source>
</evidence>
<evidence type="ECO:0000256" key="1">
    <source>
        <dbReference type="ARBA" id="ARBA00004123"/>
    </source>
</evidence>
<dbReference type="Gene3D" id="3.30.730.10">
    <property type="entry name" value="AP2/ERF domain"/>
    <property type="match status" value="2"/>
</dbReference>
<dbReference type="GO" id="GO:0005634">
    <property type="term" value="C:nucleus"/>
    <property type="evidence" value="ECO:0007669"/>
    <property type="project" value="UniProtKB-SubCell"/>
</dbReference>
<feature type="region of interest" description="Disordered" evidence="8">
    <location>
        <begin position="1"/>
        <end position="28"/>
    </location>
</feature>
<evidence type="ECO:0000256" key="6">
    <source>
        <dbReference type="ARBA" id="ARBA00023242"/>
    </source>
</evidence>
<proteinExistence type="evidence at transcript level"/>
<keyword evidence="6" id="KW-0539">Nucleus</keyword>
<keyword evidence="2" id="KW-0677">Repeat</keyword>
<dbReference type="FunFam" id="3.30.730.10:FF:000004">
    <property type="entry name" value="AP2-like ethylene-responsive transcription factor"/>
    <property type="match status" value="1"/>
</dbReference>
<keyword evidence="3" id="KW-0805">Transcription regulation</keyword>